<dbReference type="InterPro" id="IPR000795">
    <property type="entry name" value="T_Tr_GTP-bd_dom"/>
</dbReference>
<keyword evidence="1" id="KW-0547">Nucleotide-binding</keyword>
<dbReference type="CDD" id="cd03713">
    <property type="entry name" value="EFG_mtEFG_C"/>
    <property type="match status" value="1"/>
</dbReference>
<evidence type="ECO:0000256" key="1">
    <source>
        <dbReference type="ARBA" id="ARBA00022741"/>
    </source>
</evidence>
<dbReference type="InterPro" id="IPR035649">
    <property type="entry name" value="EFG_V"/>
</dbReference>
<dbReference type="InterPro" id="IPR027417">
    <property type="entry name" value="P-loop_NTPase"/>
</dbReference>
<evidence type="ECO:0000313" key="6">
    <source>
        <dbReference type="Proteomes" id="UP001652582"/>
    </source>
</evidence>
<dbReference type="SMART" id="SM00838">
    <property type="entry name" value="EFG_C"/>
    <property type="match status" value="1"/>
</dbReference>
<sequence>MKSFSVVNYYRKILKNVHTRNYCSIVKDKDKSGIDKIRNIGILAHIDAGKTTTTERMLFYSGTIRSMGEVHHGNTVTDYMEQERQRGITITSAAVSFPWQGHQINLIDTPGHIDFTMEVEQSLAVLDGAVVVLDGSAGVEAQTLTVWRQADGYKVPRVLYLNKMDRSDADAHACVRSVEDKLRVTPLLLHEPVHYEGKLIGIIDLITLEEIIWTKGRGQYYTKRKLTEKADGKKWETSLGDHRKIIDTLSSLDDRLADKIIQQESLDNLDHTEIVQAIRRCTKNMSLFPILCGSSYKNIGVQTLIDGIISYLPSPLDRRGVHEGFGTDLSARAFKVQHDDQRGVLTFLRLYSGELTKGQKIYNLARDKSEQTGLLYVALADDYQPVDKVTSGNIAVVSALKATMSGDLITSNQAAANRAKEKLTTMLKDQALCEELVFPSARHRLQALDSDPTSDEIADVLLGIGNTVPDPVFLCSIEPPSAAYQNALETALEQLQREDPSLRVSTDEDTGQMVLAGMGELHLEIIKERIIREYKIDVELGAPQISYKESLVGSAKHSATIDRKIGSAKQMAKVVMSARTVKGVAQDKVLKLDKTAESAANLAHIHPRYKQAIRRGVDTALLHGPKLGCPLVDVQVTLHWFEVGRGTSESVVTAAVTQCLRKVWEEAESVLLEPVMSLQLVCPESHSSRLMTDLARRRADMQHVHLRHKNKVIDCLVPLSELLGYSSTLRSLSSGLASFSMEFHSNRQMSPHEEEQAIRTVTGF</sequence>
<organism evidence="6 7">
    <name type="scientific">Bicyclus anynana</name>
    <name type="common">Squinting bush brown butterfly</name>
    <dbReference type="NCBI Taxonomy" id="110368"/>
    <lineage>
        <taxon>Eukaryota</taxon>
        <taxon>Metazoa</taxon>
        <taxon>Ecdysozoa</taxon>
        <taxon>Arthropoda</taxon>
        <taxon>Hexapoda</taxon>
        <taxon>Insecta</taxon>
        <taxon>Pterygota</taxon>
        <taxon>Neoptera</taxon>
        <taxon>Endopterygota</taxon>
        <taxon>Lepidoptera</taxon>
        <taxon>Glossata</taxon>
        <taxon>Ditrysia</taxon>
        <taxon>Papilionoidea</taxon>
        <taxon>Nymphalidae</taxon>
        <taxon>Satyrinae</taxon>
        <taxon>Satyrini</taxon>
        <taxon>Mycalesina</taxon>
        <taxon>Bicyclus</taxon>
    </lineage>
</organism>
<dbReference type="GeneID" id="112054789"/>
<dbReference type="InterPro" id="IPR000640">
    <property type="entry name" value="EFG_V-like"/>
</dbReference>
<dbReference type="Pfam" id="PF14492">
    <property type="entry name" value="EFG_III"/>
    <property type="match status" value="1"/>
</dbReference>
<keyword evidence="6" id="KW-1185">Reference proteome</keyword>
<dbReference type="SUPFAM" id="SSF52540">
    <property type="entry name" value="P-loop containing nucleoside triphosphate hydrolases"/>
    <property type="match status" value="1"/>
</dbReference>
<protein>
    <submittedName>
        <fullName evidence="7">Ribosome-releasing factor 2, mitochondrial</fullName>
    </submittedName>
</protein>
<dbReference type="InterPro" id="IPR041095">
    <property type="entry name" value="EFG_II"/>
</dbReference>
<dbReference type="InterPro" id="IPR005517">
    <property type="entry name" value="Transl_elong_EFG/EF2_IV"/>
</dbReference>
<dbReference type="InterPro" id="IPR020568">
    <property type="entry name" value="Ribosomal_Su5_D2-typ_SF"/>
</dbReference>
<dbReference type="InterPro" id="IPR053905">
    <property type="entry name" value="EF-G-like_DII"/>
</dbReference>
<evidence type="ECO:0000313" key="7">
    <source>
        <dbReference type="RefSeq" id="XP_052743972.1"/>
    </source>
</evidence>
<keyword evidence="4" id="KW-0342">GTP-binding</keyword>
<dbReference type="Pfam" id="PF03764">
    <property type="entry name" value="EFG_IV"/>
    <property type="match status" value="1"/>
</dbReference>
<gene>
    <name evidence="7" type="primary">LOC112054789</name>
</gene>
<dbReference type="Gene3D" id="3.40.50.300">
    <property type="entry name" value="P-loop containing nucleotide triphosphate hydrolases"/>
    <property type="match status" value="1"/>
</dbReference>
<name>A0ABM3LY22_BICAN</name>
<evidence type="ECO:0000256" key="2">
    <source>
        <dbReference type="ARBA" id="ARBA00022917"/>
    </source>
</evidence>
<dbReference type="PANTHER" id="PTHR43261:SF1">
    <property type="entry name" value="RIBOSOME-RELEASING FACTOR 2, MITOCHONDRIAL"/>
    <property type="match status" value="1"/>
</dbReference>
<evidence type="ECO:0000256" key="3">
    <source>
        <dbReference type="ARBA" id="ARBA00023128"/>
    </source>
</evidence>
<dbReference type="InterPro" id="IPR031157">
    <property type="entry name" value="G_TR_CS"/>
</dbReference>
<dbReference type="SMART" id="SM00889">
    <property type="entry name" value="EFG_IV"/>
    <property type="match status" value="1"/>
</dbReference>
<dbReference type="InterPro" id="IPR035647">
    <property type="entry name" value="EFG_III/V"/>
</dbReference>
<dbReference type="SUPFAM" id="SSF54980">
    <property type="entry name" value="EF-G C-terminal domain-like"/>
    <property type="match status" value="2"/>
</dbReference>
<evidence type="ECO:0000259" key="5">
    <source>
        <dbReference type="PROSITE" id="PS51722"/>
    </source>
</evidence>
<dbReference type="Gene3D" id="3.30.70.240">
    <property type="match status" value="1"/>
</dbReference>
<dbReference type="CDD" id="cd01886">
    <property type="entry name" value="EF-G"/>
    <property type="match status" value="1"/>
</dbReference>
<dbReference type="Pfam" id="PF22042">
    <property type="entry name" value="EF-G_D2"/>
    <property type="match status" value="1"/>
</dbReference>
<dbReference type="PANTHER" id="PTHR43261">
    <property type="entry name" value="TRANSLATION ELONGATION FACTOR G-RELATED"/>
    <property type="match status" value="1"/>
</dbReference>
<dbReference type="PROSITE" id="PS00301">
    <property type="entry name" value="G_TR_1"/>
    <property type="match status" value="1"/>
</dbReference>
<dbReference type="Pfam" id="PF00009">
    <property type="entry name" value="GTP_EFTU"/>
    <property type="match status" value="1"/>
</dbReference>
<dbReference type="NCBIfam" id="TIGR00231">
    <property type="entry name" value="small_GTP"/>
    <property type="match status" value="1"/>
</dbReference>
<dbReference type="InterPro" id="IPR014721">
    <property type="entry name" value="Ribsml_uS5_D2-typ_fold_subgr"/>
</dbReference>
<keyword evidence="2" id="KW-0648">Protein biosynthesis</keyword>
<dbReference type="CDD" id="cd16262">
    <property type="entry name" value="EFG_III"/>
    <property type="match status" value="1"/>
</dbReference>
<dbReference type="Gene3D" id="2.40.30.10">
    <property type="entry name" value="Translation factors"/>
    <property type="match status" value="1"/>
</dbReference>
<dbReference type="InterPro" id="IPR009000">
    <property type="entry name" value="Transl_B-barrel_sf"/>
</dbReference>
<dbReference type="PRINTS" id="PR00315">
    <property type="entry name" value="ELONGATNFCT"/>
</dbReference>
<dbReference type="SUPFAM" id="SSF50447">
    <property type="entry name" value="Translation proteins"/>
    <property type="match status" value="1"/>
</dbReference>
<accession>A0ABM3LY22</accession>
<dbReference type="PROSITE" id="PS51722">
    <property type="entry name" value="G_TR_2"/>
    <property type="match status" value="1"/>
</dbReference>
<dbReference type="Gene3D" id="3.30.70.870">
    <property type="entry name" value="Elongation Factor G (Translational Gtpase), domain 3"/>
    <property type="match status" value="1"/>
</dbReference>
<dbReference type="InterPro" id="IPR005225">
    <property type="entry name" value="Small_GTP-bd"/>
</dbReference>
<reference evidence="7" key="1">
    <citation type="submission" date="2025-08" db="UniProtKB">
        <authorList>
            <consortium name="RefSeq"/>
        </authorList>
    </citation>
    <scope>IDENTIFICATION</scope>
</reference>
<dbReference type="Gene3D" id="3.30.230.10">
    <property type="match status" value="1"/>
</dbReference>
<dbReference type="RefSeq" id="XP_052743972.1">
    <property type="nucleotide sequence ID" value="XM_052888012.1"/>
</dbReference>
<dbReference type="InterPro" id="IPR009022">
    <property type="entry name" value="EFG_III"/>
</dbReference>
<evidence type="ECO:0000256" key="4">
    <source>
        <dbReference type="ARBA" id="ARBA00023134"/>
    </source>
</evidence>
<dbReference type="Pfam" id="PF00679">
    <property type="entry name" value="EFG_C"/>
    <property type="match status" value="1"/>
</dbReference>
<dbReference type="Proteomes" id="UP001652582">
    <property type="component" value="Chromosome 21"/>
</dbReference>
<proteinExistence type="predicted"/>
<dbReference type="SUPFAM" id="SSF54211">
    <property type="entry name" value="Ribosomal protein S5 domain 2-like"/>
    <property type="match status" value="1"/>
</dbReference>
<keyword evidence="3" id="KW-0496">Mitochondrion</keyword>
<feature type="domain" description="Tr-type G" evidence="5">
    <location>
        <begin position="35"/>
        <end position="316"/>
    </location>
</feature>